<sequence>MTTTEPHPALNHRCPFCHADPGQPCRTHRGRGAESQYPHSRRVVLSRPDLQAIEAKAKESVPALCCVCGAQRTVSRDYSRYRDPNSAESDQGKTEGWRRTQTLKCDACGQRTRHALLRGDVRWRDVDEERQRWILGGEVNGWEGGLESARAEYFAKFPRNPYAHHWYVISEAQAAWDKGERVVTSLCGEPMTLHRNPSQGRSGDVPMTTFVKPEPVHDVEYEDEATGLWWEDMTCVNCLRVTNERRRARRTQVLEALLAWFARHPESIPDNDTTELLAILEPLAEQIRATQDT</sequence>
<dbReference type="Pfam" id="PF24623">
    <property type="entry name" value="Phage_zn_bind_8"/>
    <property type="match status" value="1"/>
</dbReference>
<organism evidence="2 3">
    <name type="scientific">Mycolicibacterium iranicum</name>
    <name type="common">Mycobacterium iranicum</name>
    <dbReference type="NCBI Taxonomy" id="912594"/>
    <lineage>
        <taxon>Bacteria</taxon>
        <taxon>Bacillati</taxon>
        <taxon>Actinomycetota</taxon>
        <taxon>Actinomycetes</taxon>
        <taxon>Mycobacteriales</taxon>
        <taxon>Mycobacteriaceae</taxon>
        <taxon>Mycolicibacterium</taxon>
    </lineage>
</organism>
<dbReference type="InterPro" id="IPR056911">
    <property type="entry name" value="Phage_Znf_bind_put"/>
</dbReference>
<keyword evidence="3" id="KW-1185">Reference proteome</keyword>
<name>A0ABT4HAI6_MYCIR</name>
<proteinExistence type="predicted"/>
<dbReference type="Proteomes" id="UP001084650">
    <property type="component" value="Unassembled WGS sequence"/>
</dbReference>
<feature type="domain" description="DNA-binding phage zinc finger" evidence="1">
    <location>
        <begin position="6"/>
        <end position="50"/>
    </location>
</feature>
<accession>A0ABT4HAI6</accession>
<reference evidence="2" key="1">
    <citation type="submission" date="2022-12" db="EMBL/GenBank/DDBJ databases">
        <title>Whole genome sequence of Mycolicibacterium iranicum strain SBH312.</title>
        <authorList>
            <person name="Jani J."/>
            <person name="Arifin Mustapha Z."/>
            <person name="Ahmed K."/>
            <person name="Kai Ling C."/>
        </authorList>
    </citation>
    <scope>NUCLEOTIDE SEQUENCE</scope>
    <source>
        <strain evidence="2">SBH312</strain>
    </source>
</reference>
<dbReference type="EMBL" id="JAPQYE010000001">
    <property type="protein sequence ID" value="MCZ0727200.1"/>
    <property type="molecule type" value="Genomic_DNA"/>
</dbReference>
<comment type="caution">
    <text evidence="2">The sequence shown here is derived from an EMBL/GenBank/DDBJ whole genome shotgun (WGS) entry which is preliminary data.</text>
</comment>
<evidence type="ECO:0000313" key="2">
    <source>
        <dbReference type="EMBL" id="MCZ0727200.1"/>
    </source>
</evidence>
<protein>
    <recommendedName>
        <fullName evidence="1">DNA-binding phage zinc finger domain-containing protein</fullName>
    </recommendedName>
</protein>
<dbReference type="RefSeq" id="WP_268785337.1">
    <property type="nucleotide sequence ID" value="NZ_JAPQYE010000001.1"/>
</dbReference>
<evidence type="ECO:0000313" key="3">
    <source>
        <dbReference type="Proteomes" id="UP001084650"/>
    </source>
</evidence>
<gene>
    <name evidence="2" type="ORF">OY187_04005</name>
</gene>
<evidence type="ECO:0000259" key="1">
    <source>
        <dbReference type="Pfam" id="PF24623"/>
    </source>
</evidence>